<protein>
    <submittedName>
        <fullName evidence="2">Uncharacterized protein</fullName>
    </submittedName>
</protein>
<feature type="compositionally biased region" description="Polar residues" evidence="1">
    <location>
        <begin position="1"/>
        <end position="14"/>
    </location>
</feature>
<feature type="compositionally biased region" description="Polar residues" evidence="1">
    <location>
        <begin position="110"/>
        <end position="122"/>
    </location>
</feature>
<gene>
    <name evidence="2" type="ORF">DCAR_0623208</name>
</gene>
<feature type="region of interest" description="Disordered" evidence="1">
    <location>
        <begin position="84"/>
        <end position="136"/>
    </location>
</feature>
<evidence type="ECO:0000313" key="3">
    <source>
        <dbReference type="Proteomes" id="UP000077755"/>
    </source>
</evidence>
<feature type="region of interest" description="Disordered" evidence="1">
    <location>
        <begin position="1"/>
        <end position="68"/>
    </location>
</feature>
<dbReference type="EMBL" id="CP093348">
    <property type="protein sequence ID" value="WOH03808.1"/>
    <property type="molecule type" value="Genomic_DNA"/>
</dbReference>
<feature type="compositionally biased region" description="Basic residues" evidence="1">
    <location>
        <begin position="87"/>
        <end position="97"/>
    </location>
</feature>
<dbReference type="Proteomes" id="UP000077755">
    <property type="component" value="Chromosome 6"/>
</dbReference>
<proteinExistence type="predicted"/>
<evidence type="ECO:0000256" key="1">
    <source>
        <dbReference type="SAM" id="MobiDB-lite"/>
    </source>
</evidence>
<feature type="compositionally biased region" description="Basic and acidic residues" evidence="1">
    <location>
        <begin position="31"/>
        <end position="47"/>
    </location>
</feature>
<accession>A0A164V4I6</accession>
<sequence>MGMATGSRSGNQNKPVEGIQNWWFHGMPVKKHGDNPKEDESLNDKSNLETSSNRPCQEFAEESTKTTFERQLMECTEAAEEIEVGRGRKRGRPRKYNRVYSFMGPKKKQGLSNTNRGVTGNATPIKRPASSKEKRKILRGKRMAELEAETNPDFNPHNESTDLALKVLEAGELMGLVPLEDREVVLAKIRDHLSD</sequence>
<name>A0A164V4I6_DAUCS</name>
<organism evidence="2 3">
    <name type="scientific">Daucus carota subsp. sativus</name>
    <name type="common">Carrot</name>
    <dbReference type="NCBI Taxonomy" id="79200"/>
    <lineage>
        <taxon>Eukaryota</taxon>
        <taxon>Viridiplantae</taxon>
        <taxon>Streptophyta</taxon>
        <taxon>Embryophyta</taxon>
        <taxon>Tracheophyta</taxon>
        <taxon>Spermatophyta</taxon>
        <taxon>Magnoliopsida</taxon>
        <taxon>eudicotyledons</taxon>
        <taxon>Gunneridae</taxon>
        <taxon>Pentapetalae</taxon>
        <taxon>asterids</taxon>
        <taxon>campanulids</taxon>
        <taxon>Apiales</taxon>
        <taxon>Apiaceae</taxon>
        <taxon>Apioideae</taxon>
        <taxon>Scandiceae</taxon>
        <taxon>Daucinae</taxon>
        <taxon>Daucus</taxon>
        <taxon>Daucus sect. Daucus</taxon>
    </lineage>
</organism>
<keyword evidence="3" id="KW-1185">Reference proteome</keyword>
<reference evidence="2" key="2">
    <citation type="submission" date="2022-03" db="EMBL/GenBank/DDBJ databases">
        <title>Draft title - Genomic analysis of global carrot germplasm unveils the trajectory of domestication and the origin of high carotenoid orange carrot.</title>
        <authorList>
            <person name="Iorizzo M."/>
            <person name="Ellison S."/>
            <person name="Senalik D."/>
            <person name="Macko-Podgorni A."/>
            <person name="Grzebelus D."/>
            <person name="Bostan H."/>
            <person name="Rolling W."/>
            <person name="Curaba J."/>
            <person name="Simon P."/>
        </authorList>
    </citation>
    <scope>NUCLEOTIDE SEQUENCE</scope>
    <source>
        <tissue evidence="2">Leaf</tissue>
    </source>
</reference>
<evidence type="ECO:0000313" key="2">
    <source>
        <dbReference type="EMBL" id="WOH03808.1"/>
    </source>
</evidence>
<reference evidence="2" key="1">
    <citation type="journal article" date="2016" name="Nat. Genet.">
        <title>A high-quality carrot genome assembly provides new insights into carotenoid accumulation and asterid genome evolution.</title>
        <authorList>
            <person name="Iorizzo M."/>
            <person name="Ellison S."/>
            <person name="Senalik D."/>
            <person name="Zeng P."/>
            <person name="Satapoomin P."/>
            <person name="Huang J."/>
            <person name="Bowman M."/>
            <person name="Iovene M."/>
            <person name="Sanseverino W."/>
            <person name="Cavagnaro P."/>
            <person name="Yildiz M."/>
            <person name="Macko-Podgorni A."/>
            <person name="Moranska E."/>
            <person name="Grzebelus E."/>
            <person name="Grzebelus D."/>
            <person name="Ashrafi H."/>
            <person name="Zheng Z."/>
            <person name="Cheng S."/>
            <person name="Spooner D."/>
            <person name="Van Deynze A."/>
            <person name="Simon P."/>
        </authorList>
    </citation>
    <scope>NUCLEOTIDE SEQUENCE</scope>
    <source>
        <tissue evidence="2">Leaf</tissue>
    </source>
</reference>
<dbReference type="Gramene" id="KZM89801">
    <property type="protein sequence ID" value="KZM89801"/>
    <property type="gene ID" value="DCAR_022836"/>
</dbReference>
<dbReference type="AlphaFoldDB" id="A0A164V4I6"/>